<evidence type="ECO:0000313" key="2">
    <source>
        <dbReference type="Proteomes" id="UP000467240"/>
    </source>
</evidence>
<comment type="caution">
    <text evidence="1">The sequence shown here is derived from an EMBL/GenBank/DDBJ whole genome shotgun (WGS) entry which is preliminary data.</text>
</comment>
<protein>
    <submittedName>
        <fullName evidence="1">ISL3 family transposase</fullName>
    </submittedName>
</protein>
<reference evidence="1 2" key="1">
    <citation type="submission" date="2019-09" db="EMBL/GenBank/DDBJ databases">
        <title>Phylogeny of genus Pseudoclavibacter and closely related genus.</title>
        <authorList>
            <person name="Li Y."/>
        </authorList>
    </citation>
    <scope>NUCLEOTIDE SEQUENCE [LARGE SCALE GENOMIC DNA]</scope>
    <source>
        <strain evidence="1 2">DSM 23821</strain>
    </source>
</reference>
<sequence length="44" mass="4805">MLNATFVPADLSAFCGLDELGLVAMRQVVEPDRAVIECRVIEPD</sequence>
<dbReference type="EMBL" id="WBJZ01000020">
    <property type="protein sequence ID" value="KAB1654093.1"/>
    <property type="molecule type" value="Genomic_DNA"/>
</dbReference>
<accession>A0A7J5BPP7</accession>
<gene>
    <name evidence="1" type="ORF">F8O01_14365</name>
</gene>
<organism evidence="1 2">
    <name type="scientific">Pseudoclavibacter chungangensis</name>
    <dbReference type="NCBI Taxonomy" id="587635"/>
    <lineage>
        <taxon>Bacteria</taxon>
        <taxon>Bacillati</taxon>
        <taxon>Actinomycetota</taxon>
        <taxon>Actinomycetes</taxon>
        <taxon>Micrococcales</taxon>
        <taxon>Microbacteriaceae</taxon>
        <taxon>Pseudoclavibacter</taxon>
    </lineage>
</organism>
<feature type="non-terminal residue" evidence="1">
    <location>
        <position position="44"/>
    </location>
</feature>
<proteinExistence type="predicted"/>
<dbReference type="AlphaFoldDB" id="A0A7J5BPP7"/>
<name>A0A7J5BPP7_9MICO</name>
<dbReference type="Proteomes" id="UP000467240">
    <property type="component" value="Unassembled WGS sequence"/>
</dbReference>
<evidence type="ECO:0000313" key="1">
    <source>
        <dbReference type="EMBL" id="KAB1654093.1"/>
    </source>
</evidence>
<keyword evidence="2" id="KW-1185">Reference proteome</keyword>